<proteinExistence type="predicted"/>
<name>A0A484LJ51_9ASTE</name>
<keyword evidence="3" id="KW-1185">Reference proteome</keyword>
<feature type="compositionally biased region" description="Basic residues" evidence="1">
    <location>
        <begin position="291"/>
        <end position="303"/>
    </location>
</feature>
<dbReference type="AlphaFoldDB" id="A0A484LJ51"/>
<evidence type="ECO:0000313" key="2">
    <source>
        <dbReference type="EMBL" id="VFQ76451.1"/>
    </source>
</evidence>
<dbReference type="EMBL" id="OOIL02001560">
    <property type="protein sequence ID" value="VFQ76451.1"/>
    <property type="molecule type" value="Genomic_DNA"/>
</dbReference>
<feature type="region of interest" description="Disordered" evidence="1">
    <location>
        <begin position="277"/>
        <end position="345"/>
    </location>
</feature>
<dbReference type="OrthoDB" id="779927at2759"/>
<evidence type="ECO:0000313" key="3">
    <source>
        <dbReference type="Proteomes" id="UP000595140"/>
    </source>
</evidence>
<sequence length="528" mass="60404">MAGGQRKRSRTGKNVASSSAPPPPAHKYLDGSFLWFNDHAEATRFSEKFEHQEILPPRFSTARFIHDSIPREARIILERGNFLDLLYIKKVNYQPFLVRAFYSNLKKDEDGALISNVNGVDINLNEENIQILTGLRQDGQDLGLYAGEEGARFNETALLEEMGIQHFVPTPQQRRPTIASMNPVFRFIFYVLTRILKPMKFNHTTLSQEDTKTIHAMIHNANLNWCKFVMTHMFTATSDNRPLPYALLVMAILEEYNIKTDVGPKIKGTKHWEIDESSFHSGTDETPFRQPRPRRQPLHHRRTSISTDRSFGSTTTQRRRGSRRNLSTGRFSLPDSPPPASFMTPFHDEDGSLISNVNGVDIYLNEENIQILTGLHRDGQDLGLYTGEEGAQFNETALLEEVGIRHFVPTPQHRCPTISSMSPVYSFIFYVLTRILKPRKFNHTNLSQEDTKTIHAMIHNANLNWCKFVMTHMFTATSDNRPLPYALIVMAILEEYNIKTDVGPKIKGTKHWEIDESSFHSGTDETPF</sequence>
<evidence type="ECO:0000256" key="1">
    <source>
        <dbReference type="SAM" id="MobiDB-lite"/>
    </source>
</evidence>
<accession>A0A484LJ51</accession>
<gene>
    <name evidence="2" type="ORF">CCAM_LOCUS18227</name>
</gene>
<feature type="region of interest" description="Disordered" evidence="1">
    <location>
        <begin position="1"/>
        <end position="24"/>
    </location>
</feature>
<reference evidence="2 3" key="1">
    <citation type="submission" date="2018-04" db="EMBL/GenBank/DDBJ databases">
        <authorList>
            <person name="Vogel A."/>
        </authorList>
    </citation>
    <scope>NUCLEOTIDE SEQUENCE [LARGE SCALE GENOMIC DNA]</scope>
</reference>
<protein>
    <submittedName>
        <fullName evidence="2">Uncharacterized protein</fullName>
    </submittedName>
</protein>
<organism evidence="2 3">
    <name type="scientific">Cuscuta campestris</name>
    <dbReference type="NCBI Taxonomy" id="132261"/>
    <lineage>
        <taxon>Eukaryota</taxon>
        <taxon>Viridiplantae</taxon>
        <taxon>Streptophyta</taxon>
        <taxon>Embryophyta</taxon>
        <taxon>Tracheophyta</taxon>
        <taxon>Spermatophyta</taxon>
        <taxon>Magnoliopsida</taxon>
        <taxon>eudicotyledons</taxon>
        <taxon>Gunneridae</taxon>
        <taxon>Pentapetalae</taxon>
        <taxon>asterids</taxon>
        <taxon>lamiids</taxon>
        <taxon>Solanales</taxon>
        <taxon>Convolvulaceae</taxon>
        <taxon>Cuscuteae</taxon>
        <taxon>Cuscuta</taxon>
        <taxon>Cuscuta subgen. Grammica</taxon>
        <taxon>Cuscuta sect. Cleistogrammica</taxon>
    </lineage>
</organism>
<feature type="compositionally biased region" description="Basic residues" evidence="1">
    <location>
        <begin position="1"/>
        <end position="11"/>
    </location>
</feature>
<feature type="compositionally biased region" description="Basic and acidic residues" evidence="1">
    <location>
        <begin position="277"/>
        <end position="287"/>
    </location>
</feature>
<dbReference type="Proteomes" id="UP000595140">
    <property type="component" value="Unassembled WGS sequence"/>
</dbReference>